<evidence type="ECO:0000259" key="7">
    <source>
        <dbReference type="PROSITE" id="PS50002"/>
    </source>
</evidence>
<comment type="caution">
    <text evidence="8">The sequence shown here is derived from an EMBL/GenBank/DDBJ whole genome shotgun (WGS) entry which is preliminary data.</text>
</comment>
<keyword evidence="9" id="KW-1185">Reference proteome</keyword>
<dbReference type="SUPFAM" id="SSF50044">
    <property type="entry name" value="SH3-domain"/>
    <property type="match status" value="1"/>
</dbReference>
<evidence type="ECO:0000256" key="1">
    <source>
        <dbReference type="ARBA" id="ARBA00022443"/>
    </source>
</evidence>
<evidence type="ECO:0000256" key="2">
    <source>
        <dbReference type="ARBA" id="ARBA00022999"/>
    </source>
</evidence>
<evidence type="ECO:0000256" key="4">
    <source>
        <dbReference type="PROSITE-ProRule" id="PRU00192"/>
    </source>
</evidence>
<feature type="domain" description="SH2" evidence="6">
    <location>
        <begin position="122"/>
        <end position="222"/>
    </location>
</feature>
<accession>A0ABD0KXL5</accession>
<evidence type="ECO:0000313" key="9">
    <source>
        <dbReference type="Proteomes" id="UP001519460"/>
    </source>
</evidence>
<dbReference type="PROSITE" id="PS50001">
    <property type="entry name" value="SH2"/>
    <property type="match status" value="1"/>
</dbReference>
<dbReference type="Gene3D" id="2.30.30.40">
    <property type="entry name" value="SH3 Domains"/>
    <property type="match status" value="1"/>
</dbReference>
<feature type="region of interest" description="Disordered" evidence="5">
    <location>
        <begin position="1"/>
        <end position="33"/>
    </location>
</feature>
<dbReference type="PANTHER" id="PTHR46037">
    <property type="entry name" value="PROTEIN ENHANCER OF SEVENLESS 2B"/>
    <property type="match status" value="1"/>
</dbReference>
<proteinExistence type="predicted"/>
<protein>
    <submittedName>
        <fullName evidence="8">Uncharacterized protein</fullName>
    </submittedName>
</protein>
<dbReference type="SMART" id="SM00326">
    <property type="entry name" value="SH3"/>
    <property type="match status" value="1"/>
</dbReference>
<evidence type="ECO:0000256" key="3">
    <source>
        <dbReference type="PROSITE-ProRule" id="PRU00191"/>
    </source>
</evidence>
<keyword evidence="2 3" id="KW-0727">SH2 domain</keyword>
<dbReference type="EMBL" id="JACVVK020000108">
    <property type="protein sequence ID" value="KAK7491957.1"/>
    <property type="molecule type" value="Genomic_DNA"/>
</dbReference>
<dbReference type="AlphaFoldDB" id="A0ABD0KXL5"/>
<dbReference type="InterPro" id="IPR036028">
    <property type="entry name" value="SH3-like_dom_sf"/>
</dbReference>
<dbReference type="Gene3D" id="3.30.505.10">
    <property type="entry name" value="SH2 domain"/>
    <property type="match status" value="1"/>
</dbReference>
<dbReference type="InterPro" id="IPR036860">
    <property type="entry name" value="SH2_dom_sf"/>
</dbReference>
<feature type="domain" description="SH3" evidence="7">
    <location>
        <begin position="53"/>
        <end position="115"/>
    </location>
</feature>
<organism evidence="8 9">
    <name type="scientific">Batillaria attramentaria</name>
    <dbReference type="NCBI Taxonomy" id="370345"/>
    <lineage>
        <taxon>Eukaryota</taxon>
        <taxon>Metazoa</taxon>
        <taxon>Spiralia</taxon>
        <taxon>Lophotrochozoa</taxon>
        <taxon>Mollusca</taxon>
        <taxon>Gastropoda</taxon>
        <taxon>Caenogastropoda</taxon>
        <taxon>Sorbeoconcha</taxon>
        <taxon>Cerithioidea</taxon>
        <taxon>Batillariidae</taxon>
        <taxon>Batillaria</taxon>
    </lineage>
</organism>
<dbReference type="Proteomes" id="UP001519460">
    <property type="component" value="Unassembled WGS sequence"/>
</dbReference>
<gene>
    <name evidence="8" type="ORF">BaRGS_00016803</name>
</gene>
<dbReference type="PROSITE" id="PS50002">
    <property type="entry name" value="SH3"/>
    <property type="match status" value="1"/>
</dbReference>
<dbReference type="SMART" id="SM00252">
    <property type="entry name" value="SH2"/>
    <property type="match status" value="1"/>
</dbReference>
<dbReference type="SUPFAM" id="SSF55550">
    <property type="entry name" value="SH2 domain"/>
    <property type="match status" value="1"/>
</dbReference>
<dbReference type="PRINTS" id="PR00452">
    <property type="entry name" value="SH3DOMAIN"/>
</dbReference>
<evidence type="ECO:0000313" key="8">
    <source>
        <dbReference type="EMBL" id="KAK7491957.1"/>
    </source>
</evidence>
<feature type="non-terminal residue" evidence="8">
    <location>
        <position position="258"/>
    </location>
</feature>
<name>A0ABD0KXL5_9CAEN</name>
<sequence>MGNCFNPGPIGSPTAQKPTVEDSNDTQTENQDVSPDHIELRALPGLPDREITADDRIVRAMFDFAGVGDEDVTFAKGDLLRVNQKTEADGWWLATHLKTGQHGYIPSNYVCKNDNSLEAQDWFLDVEAKEARGESEILLMLPGNCAGTFLVRRCNDERIPAVLSVRYDKETGEPAVAHYRMRRMDDGGVYFNTKRTFHNIFDLIAHYSRHADGLATRLSVPCPRIQPVPWDMQMLEIDREAITKTTQLGEGHFGEVWK</sequence>
<dbReference type="InterPro" id="IPR001452">
    <property type="entry name" value="SH3_domain"/>
</dbReference>
<dbReference type="PRINTS" id="PR00401">
    <property type="entry name" value="SH2DOMAIN"/>
</dbReference>
<evidence type="ECO:0000259" key="6">
    <source>
        <dbReference type="PROSITE" id="PS50001"/>
    </source>
</evidence>
<dbReference type="InterPro" id="IPR043539">
    <property type="entry name" value="Grb2-like"/>
</dbReference>
<dbReference type="Pfam" id="PF00017">
    <property type="entry name" value="SH2"/>
    <property type="match status" value="1"/>
</dbReference>
<keyword evidence="1 4" id="KW-0728">SH3 domain</keyword>
<reference evidence="8 9" key="1">
    <citation type="journal article" date="2023" name="Sci. Data">
        <title>Genome assembly of the Korean intertidal mud-creeper Batillaria attramentaria.</title>
        <authorList>
            <person name="Patra A.K."/>
            <person name="Ho P.T."/>
            <person name="Jun S."/>
            <person name="Lee S.J."/>
            <person name="Kim Y."/>
            <person name="Won Y.J."/>
        </authorList>
    </citation>
    <scope>NUCLEOTIDE SEQUENCE [LARGE SCALE GENOMIC DNA]</scope>
    <source>
        <strain evidence="8">Wonlab-2016</strain>
    </source>
</reference>
<dbReference type="InterPro" id="IPR000980">
    <property type="entry name" value="SH2"/>
</dbReference>
<dbReference type="Pfam" id="PF00018">
    <property type="entry name" value="SH3_1"/>
    <property type="match status" value="1"/>
</dbReference>
<evidence type="ECO:0000256" key="5">
    <source>
        <dbReference type="SAM" id="MobiDB-lite"/>
    </source>
</evidence>
<dbReference type="CDD" id="cd11845">
    <property type="entry name" value="SH3_Src_like"/>
    <property type="match status" value="1"/>
</dbReference>